<proteinExistence type="predicted"/>
<reference evidence="1 2" key="1">
    <citation type="journal article" date="2022" name="Genome Biol. Evol.">
        <title>The Spruce Budworm Genome: Reconstructing the Evolutionary History of Antifreeze Proteins.</title>
        <authorList>
            <person name="Beliveau C."/>
            <person name="Gagne P."/>
            <person name="Picq S."/>
            <person name="Vernygora O."/>
            <person name="Keeling C.I."/>
            <person name="Pinkney K."/>
            <person name="Doucet D."/>
            <person name="Wen F."/>
            <person name="Johnston J.S."/>
            <person name="Maaroufi H."/>
            <person name="Boyle B."/>
            <person name="Laroche J."/>
            <person name="Dewar K."/>
            <person name="Juretic N."/>
            <person name="Blackburn G."/>
            <person name="Nisole A."/>
            <person name="Brunet B."/>
            <person name="Brandao M."/>
            <person name="Lumley L."/>
            <person name="Duan J."/>
            <person name="Quan G."/>
            <person name="Lucarotti C.J."/>
            <person name="Roe A.D."/>
            <person name="Sperling F.A.H."/>
            <person name="Levesque R.C."/>
            <person name="Cusson M."/>
        </authorList>
    </citation>
    <scope>NUCLEOTIDE SEQUENCE [LARGE SCALE GENOMIC DNA]</scope>
    <source>
        <strain evidence="1">Glfc:IPQL:Cfum</strain>
    </source>
</reference>
<gene>
    <name evidence="1" type="ORF">MSG28_006011</name>
</gene>
<comment type="caution">
    <text evidence="1">The sequence shown here is derived from an EMBL/GenBank/DDBJ whole genome shotgun (WGS) entry which is preliminary data.</text>
</comment>
<name>A0ACC0L228_CHOFU</name>
<dbReference type="Proteomes" id="UP001064048">
    <property type="component" value="Chromosome 9"/>
</dbReference>
<sequence length="437" mass="48379">MSNTTEIAFSTSVYRMIAVAMLLAIAYFCACPDADTPSAAETYSLSSLRQDIQRQLDESMPPPTYEEVVGAQPGSSHPNSSDRTSDGARNTGRDTVQPDSEQASGSQNQKGESKDDKKSQTAGGSNFKSVPEDENVCVLYVDTTESTEENNSQTIGTYFEFSDGKHNTVKGRKLKRKRENMEKAKDTLSSSSTAGINVGKSDKENESCDKDEDRNRKLDAVDNETCDKKYNAGGEHNNGAVKNEKCEDDVISIANSEIGSVDRYYSAEDISFNSSRTFARSARIATTILFANPAVEQQCLHCCVSAWRLLLIIYLAISWYLYYRLHYRPDSLAEAQAVVAASHHENLRRPYAEPRPPGYEDAANNQPVLRHRNSRENHLTSNRANSSQNQTEGRSNNQIANSSQYLSEGNSRNERANSSPNQSEENSNNEIAHSSQN</sequence>
<dbReference type="EMBL" id="CM046109">
    <property type="protein sequence ID" value="KAI8442550.1"/>
    <property type="molecule type" value="Genomic_DNA"/>
</dbReference>
<keyword evidence="2" id="KW-1185">Reference proteome</keyword>
<accession>A0ACC0L228</accession>
<evidence type="ECO:0000313" key="2">
    <source>
        <dbReference type="Proteomes" id="UP001064048"/>
    </source>
</evidence>
<organism evidence="1 2">
    <name type="scientific">Choristoneura fumiferana</name>
    <name type="common">Spruce budworm moth</name>
    <name type="synonym">Archips fumiferana</name>
    <dbReference type="NCBI Taxonomy" id="7141"/>
    <lineage>
        <taxon>Eukaryota</taxon>
        <taxon>Metazoa</taxon>
        <taxon>Ecdysozoa</taxon>
        <taxon>Arthropoda</taxon>
        <taxon>Hexapoda</taxon>
        <taxon>Insecta</taxon>
        <taxon>Pterygota</taxon>
        <taxon>Neoptera</taxon>
        <taxon>Endopterygota</taxon>
        <taxon>Lepidoptera</taxon>
        <taxon>Glossata</taxon>
        <taxon>Ditrysia</taxon>
        <taxon>Tortricoidea</taxon>
        <taxon>Tortricidae</taxon>
        <taxon>Tortricinae</taxon>
        <taxon>Choristoneura</taxon>
    </lineage>
</organism>
<evidence type="ECO:0000313" key="1">
    <source>
        <dbReference type="EMBL" id="KAI8442550.1"/>
    </source>
</evidence>
<protein>
    <submittedName>
        <fullName evidence="1">Uncharacterized protein</fullName>
    </submittedName>
</protein>